<dbReference type="Proteomes" id="UP000308600">
    <property type="component" value="Unassembled WGS sequence"/>
</dbReference>
<reference evidence="1 2" key="1">
    <citation type="journal article" date="2019" name="Nat. Ecol. Evol.">
        <title>Megaphylogeny resolves global patterns of mushroom evolution.</title>
        <authorList>
            <person name="Varga T."/>
            <person name="Krizsan K."/>
            <person name="Foldi C."/>
            <person name="Dima B."/>
            <person name="Sanchez-Garcia M."/>
            <person name="Sanchez-Ramirez S."/>
            <person name="Szollosi G.J."/>
            <person name="Szarkandi J.G."/>
            <person name="Papp V."/>
            <person name="Albert L."/>
            <person name="Andreopoulos W."/>
            <person name="Angelini C."/>
            <person name="Antonin V."/>
            <person name="Barry K.W."/>
            <person name="Bougher N.L."/>
            <person name="Buchanan P."/>
            <person name="Buyck B."/>
            <person name="Bense V."/>
            <person name="Catcheside P."/>
            <person name="Chovatia M."/>
            <person name="Cooper J."/>
            <person name="Damon W."/>
            <person name="Desjardin D."/>
            <person name="Finy P."/>
            <person name="Geml J."/>
            <person name="Haridas S."/>
            <person name="Hughes K."/>
            <person name="Justo A."/>
            <person name="Karasinski D."/>
            <person name="Kautmanova I."/>
            <person name="Kiss B."/>
            <person name="Kocsube S."/>
            <person name="Kotiranta H."/>
            <person name="LaButti K.M."/>
            <person name="Lechner B.E."/>
            <person name="Liimatainen K."/>
            <person name="Lipzen A."/>
            <person name="Lukacs Z."/>
            <person name="Mihaltcheva S."/>
            <person name="Morgado L.N."/>
            <person name="Niskanen T."/>
            <person name="Noordeloos M.E."/>
            <person name="Ohm R.A."/>
            <person name="Ortiz-Santana B."/>
            <person name="Ovrebo C."/>
            <person name="Racz N."/>
            <person name="Riley R."/>
            <person name="Savchenko A."/>
            <person name="Shiryaev A."/>
            <person name="Soop K."/>
            <person name="Spirin V."/>
            <person name="Szebenyi C."/>
            <person name="Tomsovsky M."/>
            <person name="Tulloss R.E."/>
            <person name="Uehling J."/>
            <person name="Grigoriev I.V."/>
            <person name="Vagvolgyi C."/>
            <person name="Papp T."/>
            <person name="Martin F.M."/>
            <person name="Miettinen O."/>
            <person name="Hibbett D.S."/>
            <person name="Nagy L.G."/>
        </authorList>
    </citation>
    <scope>NUCLEOTIDE SEQUENCE [LARGE SCALE GENOMIC DNA]</scope>
    <source>
        <strain evidence="1 2">NL-1719</strain>
    </source>
</reference>
<evidence type="ECO:0000313" key="1">
    <source>
        <dbReference type="EMBL" id="TFK67811.1"/>
    </source>
</evidence>
<dbReference type="EMBL" id="ML208366">
    <property type="protein sequence ID" value="TFK67811.1"/>
    <property type="molecule type" value="Genomic_DNA"/>
</dbReference>
<name>A0ACD3AQI9_9AGAR</name>
<evidence type="ECO:0000313" key="2">
    <source>
        <dbReference type="Proteomes" id="UP000308600"/>
    </source>
</evidence>
<protein>
    <submittedName>
        <fullName evidence="1">Uncharacterized protein</fullName>
    </submittedName>
</protein>
<organism evidence="1 2">
    <name type="scientific">Pluteus cervinus</name>
    <dbReference type="NCBI Taxonomy" id="181527"/>
    <lineage>
        <taxon>Eukaryota</taxon>
        <taxon>Fungi</taxon>
        <taxon>Dikarya</taxon>
        <taxon>Basidiomycota</taxon>
        <taxon>Agaricomycotina</taxon>
        <taxon>Agaricomycetes</taxon>
        <taxon>Agaricomycetidae</taxon>
        <taxon>Agaricales</taxon>
        <taxon>Pluteineae</taxon>
        <taxon>Pluteaceae</taxon>
        <taxon>Pluteus</taxon>
    </lineage>
</organism>
<gene>
    <name evidence="1" type="ORF">BDN72DRAFT_74695</name>
</gene>
<accession>A0ACD3AQI9</accession>
<proteinExistence type="predicted"/>
<keyword evidence="2" id="KW-1185">Reference proteome</keyword>
<sequence>MSSLDDGTPSSSSAFASETRSSLPKLQIQIPNAVMTIPEVTQSANARLQTTQAGLIGSTPTQPTKTHPQRIQLPRGDTGDSLGRSTMTQYKTPVEEMPQTASYFNSGSPTHLDQSQSQRLSPVGMHDRQRSENDAFHHSRRPSPEQLPPHMIQVASATGFIRNPWTQEFEMSRNPYNFQLVPLRARVNAPKNGRQHLNQAEESERPHQKDVEAGVASPGGETGGGQQQADQVLPKNLGFNLLQVVYFLYRLLLLNLPEVYYYRVLRVYEESQPLDPDLSIRTSYSEPEVSFSEAWRGFVKALMKEWKTLNLVSALLLSAIFSMFQLPSISADPLTQSVALLSLICALISLLCGCLYIVRFGSMRRRVEAQAWFKEMTKVNPFIFWNGWILLSIPAVWLSWSIILFILSILCFLWRPRKEILDDSIPFNFSLGIRLSVSIVLALGAVYVSLVFWSFRRFESLSTLPETRAPSIMSEMRSRKTPHGSAPTSPRHDTSRKSSLLDNLFDIPTRKRDPNAVYPPFPTQKLRDDLVNDFTPLECPSVLEDHDVLPNWLDFIRVGFTISYAC</sequence>